<keyword evidence="1" id="KW-0813">Transport</keyword>
<dbReference type="GO" id="GO:0016887">
    <property type="term" value="F:ATP hydrolysis activity"/>
    <property type="evidence" value="ECO:0007669"/>
    <property type="project" value="InterPro"/>
</dbReference>
<dbReference type="InterPro" id="IPR008995">
    <property type="entry name" value="Mo/tungstate-bd_C_term_dom"/>
</dbReference>
<proteinExistence type="predicted"/>
<comment type="caution">
    <text evidence="9">The sequence shown here is derived from an EMBL/GenBank/DDBJ whole genome shotgun (WGS) entry which is preliminary data.</text>
</comment>
<dbReference type="SMART" id="SM00382">
    <property type="entry name" value="AAA"/>
    <property type="match status" value="1"/>
</dbReference>
<name>A0A5S3QLK0_9BACI</name>
<comment type="catalytic activity">
    <reaction evidence="4">
        <text>a quaternary ammonium(out) + ATP + H2O = a quaternary ammonium(in) + ADP + phosphate + H(+)</text>
        <dbReference type="Rhea" id="RHEA:11036"/>
        <dbReference type="ChEBI" id="CHEBI:15377"/>
        <dbReference type="ChEBI" id="CHEBI:15378"/>
        <dbReference type="ChEBI" id="CHEBI:30616"/>
        <dbReference type="ChEBI" id="CHEBI:35267"/>
        <dbReference type="ChEBI" id="CHEBI:43474"/>
        <dbReference type="ChEBI" id="CHEBI:456216"/>
        <dbReference type="EC" id="7.6.2.9"/>
    </reaction>
</comment>
<evidence type="ECO:0000256" key="3">
    <source>
        <dbReference type="ARBA" id="ARBA00022840"/>
    </source>
</evidence>
<comment type="subunit">
    <text evidence="5">The complex is composed of two ATP-binding proteins (OpuCA), two transmembrane proteins (OpuCB and OpuCD) and a solute-binding protein (OpuCC).</text>
</comment>
<dbReference type="SUPFAM" id="SSF50331">
    <property type="entry name" value="MOP-like"/>
    <property type="match status" value="1"/>
</dbReference>
<keyword evidence="3 9" id="KW-0067">ATP-binding</keyword>
<dbReference type="GO" id="GO:0005524">
    <property type="term" value="F:ATP binding"/>
    <property type="evidence" value="ECO:0007669"/>
    <property type="project" value="UniProtKB-KW"/>
</dbReference>
<dbReference type="FunFam" id="3.40.50.300:FF:000425">
    <property type="entry name" value="Probable ABC transporter, ATP-binding subunit"/>
    <property type="match status" value="1"/>
</dbReference>
<evidence type="ECO:0000256" key="5">
    <source>
        <dbReference type="ARBA" id="ARBA00063934"/>
    </source>
</evidence>
<dbReference type="InterPro" id="IPR050093">
    <property type="entry name" value="ABC_SmlMolc_Importer"/>
</dbReference>
<dbReference type="Gene3D" id="3.40.50.300">
    <property type="entry name" value="P-loop containing nucleotide triphosphate hydrolases"/>
    <property type="match status" value="1"/>
</dbReference>
<organism evidence="9 10">
    <name type="scientific">Lentibacillus cibarius</name>
    <dbReference type="NCBI Taxonomy" id="2583219"/>
    <lineage>
        <taxon>Bacteria</taxon>
        <taxon>Bacillati</taxon>
        <taxon>Bacillota</taxon>
        <taxon>Bacilli</taxon>
        <taxon>Bacillales</taxon>
        <taxon>Bacillaceae</taxon>
        <taxon>Lentibacillus</taxon>
    </lineage>
</organism>
<dbReference type="PROSITE" id="PS50893">
    <property type="entry name" value="ABC_TRANSPORTER_2"/>
    <property type="match status" value="1"/>
</dbReference>
<dbReference type="InterPro" id="IPR003593">
    <property type="entry name" value="AAA+_ATPase"/>
</dbReference>
<feature type="domain" description="ABC transporter" evidence="8">
    <location>
        <begin position="4"/>
        <end position="232"/>
    </location>
</feature>
<evidence type="ECO:0000256" key="1">
    <source>
        <dbReference type="ARBA" id="ARBA00022448"/>
    </source>
</evidence>
<dbReference type="SUPFAM" id="SSF52540">
    <property type="entry name" value="P-loop containing nucleoside triphosphate hydrolases"/>
    <property type="match status" value="1"/>
</dbReference>
<dbReference type="Proteomes" id="UP000306980">
    <property type="component" value="Unassembled WGS sequence"/>
</dbReference>
<dbReference type="GO" id="GO:0043190">
    <property type="term" value="C:ATP-binding cassette (ABC) transporter complex"/>
    <property type="evidence" value="ECO:0007669"/>
    <property type="project" value="InterPro"/>
</dbReference>
<evidence type="ECO:0000259" key="8">
    <source>
        <dbReference type="PROSITE" id="PS50893"/>
    </source>
</evidence>
<dbReference type="InterPro" id="IPR027417">
    <property type="entry name" value="P-loop_NTPase"/>
</dbReference>
<dbReference type="PANTHER" id="PTHR42781">
    <property type="entry name" value="SPERMIDINE/PUTRESCINE IMPORT ATP-BINDING PROTEIN POTA"/>
    <property type="match status" value="1"/>
</dbReference>
<dbReference type="RefSeq" id="WP_138603524.1">
    <property type="nucleotide sequence ID" value="NZ_VCIA01000001.1"/>
</dbReference>
<dbReference type="Pfam" id="PF08402">
    <property type="entry name" value="TOBE_2"/>
    <property type="match status" value="1"/>
</dbReference>
<dbReference type="Pfam" id="PF00005">
    <property type="entry name" value="ABC_tran"/>
    <property type="match status" value="1"/>
</dbReference>
<dbReference type="InterPro" id="IPR003439">
    <property type="entry name" value="ABC_transporter-like_ATP-bd"/>
</dbReference>
<dbReference type="EC" id="7.6.2.9" evidence="6"/>
<reference evidence="9 10" key="1">
    <citation type="submission" date="2019-05" db="EMBL/GenBank/DDBJ databases">
        <title>Genomic analysis of Lentibacillus sp. NKC220-2.</title>
        <authorList>
            <person name="Oh Y.J."/>
        </authorList>
    </citation>
    <scope>NUCLEOTIDE SEQUENCE [LARGE SCALE GENOMIC DNA]</scope>
    <source>
        <strain evidence="9 10">NKC220-2</strain>
    </source>
</reference>
<evidence type="ECO:0000313" key="9">
    <source>
        <dbReference type="EMBL" id="TMN22617.1"/>
    </source>
</evidence>
<evidence type="ECO:0000256" key="2">
    <source>
        <dbReference type="ARBA" id="ARBA00022741"/>
    </source>
</evidence>
<evidence type="ECO:0000256" key="4">
    <source>
        <dbReference type="ARBA" id="ARBA00052482"/>
    </source>
</evidence>
<dbReference type="AlphaFoldDB" id="A0A5S3QLK0"/>
<evidence type="ECO:0000313" key="10">
    <source>
        <dbReference type="Proteomes" id="UP000306980"/>
    </source>
</evidence>
<evidence type="ECO:0000256" key="6">
    <source>
        <dbReference type="ARBA" id="ARBA00066388"/>
    </source>
</evidence>
<dbReference type="PANTHER" id="PTHR42781:SF4">
    <property type="entry name" value="SPERMIDINE_PUTRESCINE IMPORT ATP-BINDING PROTEIN POTA"/>
    <property type="match status" value="1"/>
</dbReference>
<dbReference type="InterPro" id="IPR013611">
    <property type="entry name" value="Transp-assoc_OB_typ2"/>
</dbReference>
<gene>
    <name evidence="9" type="ORF">FFL34_11290</name>
</gene>
<evidence type="ECO:0000256" key="7">
    <source>
        <dbReference type="ARBA" id="ARBA00070305"/>
    </source>
</evidence>
<dbReference type="OrthoDB" id="9790614at2"/>
<protein>
    <recommendedName>
        <fullName evidence="7">Carnitine transport ATP-binding protein OpuCA</fullName>
        <ecNumber evidence="6">7.6.2.9</ecNumber>
    </recommendedName>
</protein>
<keyword evidence="2" id="KW-0547">Nucleotide-binding</keyword>
<dbReference type="GO" id="GO:0015418">
    <property type="term" value="F:ABC-type quaternary ammonium compound transporting activity"/>
    <property type="evidence" value="ECO:0007669"/>
    <property type="project" value="UniProtKB-EC"/>
</dbReference>
<sequence>MGFVTADNIKKQFGSDTVLKQVSLSLEKGEFATLLGQSGCGKSTLMRCIAGLNKTDGGAIYIDGKNVTDVSPKDRQVGMVFQSYALFPNMTVFDNIAFGLRMKKLKNFKEEVHKMIEMMGLKGKEDSYPQHLSGGQMQRVALARSLILQPKVLLLDEPLSALDAKIRKNLQKELKRIQREFKITTIFVTHDQEEAMTLSDTVHLMDEGRIVQSGAPKEIYTSPTSIFIASFIGNYNILKKEDFKRLTGSEKENFTEVAIRPEVIKIVTGYKEISTEKKVHYTVTGVIGDISMIGNVVRYEVEAADYTFQVDSLNDGGNHLWEGKEITVTFSKADCLFYRNGESQSDSDNGHNNYRVTEIK</sequence>
<dbReference type="PROSITE" id="PS00211">
    <property type="entry name" value="ABC_TRANSPORTER_1"/>
    <property type="match status" value="1"/>
</dbReference>
<dbReference type="InterPro" id="IPR017871">
    <property type="entry name" value="ABC_transporter-like_CS"/>
</dbReference>
<dbReference type="EMBL" id="VCIA01000001">
    <property type="protein sequence ID" value="TMN22617.1"/>
    <property type="molecule type" value="Genomic_DNA"/>
</dbReference>
<accession>A0A5S3QLK0</accession>